<evidence type="ECO:0000256" key="1">
    <source>
        <dbReference type="ARBA" id="ARBA00005417"/>
    </source>
</evidence>
<dbReference type="OrthoDB" id="9802264at2"/>
<dbReference type="GO" id="GO:0022857">
    <property type="term" value="F:transmembrane transporter activity"/>
    <property type="evidence" value="ECO:0007669"/>
    <property type="project" value="TreeGrafter"/>
</dbReference>
<dbReference type="Proteomes" id="UP000237947">
    <property type="component" value="Chromosome"/>
</dbReference>
<dbReference type="NCBIfam" id="TIGR02673">
    <property type="entry name" value="FtsE"/>
    <property type="match status" value="1"/>
</dbReference>
<dbReference type="PANTHER" id="PTHR24220">
    <property type="entry name" value="IMPORT ATP-BINDING PROTEIN"/>
    <property type="match status" value="1"/>
</dbReference>
<dbReference type="RefSeq" id="WP_106011923.1">
    <property type="nucleotide sequence ID" value="NZ_CP027226.1"/>
</dbReference>
<evidence type="ECO:0000256" key="4">
    <source>
        <dbReference type="ARBA" id="ARBA00022618"/>
    </source>
</evidence>
<comment type="function">
    <text evidence="9">Part of the ABC transporter FtsEX involved in cellular division.</text>
</comment>
<evidence type="ECO:0000256" key="5">
    <source>
        <dbReference type="ARBA" id="ARBA00022741"/>
    </source>
</evidence>
<sequence length="224" mass="24824">MLDFKNVSMSYTKHSDLALNDVSFHINPGEFVFVIGASGSGKSTVIKLISCEEEFQDGEIIVGGTKLSKIKKRAIPYLRRNLGMVFQDFRLIESKTVFENVAFAMEILGKSKRQISRQVPLVLSTVGLRSKKDAYPNELSGGEQQRVGIARALVNNPDIILADEPTGNLDPDTSEQILGVLKDINESGTTVIVCTHDISLVEKMQERVIQIKDGSLYKDVEKYS</sequence>
<dbReference type="GO" id="GO:0016887">
    <property type="term" value="F:ATP hydrolysis activity"/>
    <property type="evidence" value="ECO:0007669"/>
    <property type="project" value="InterPro"/>
</dbReference>
<organism evidence="11 12">
    <name type="scientific">Fastidiosipila sanguinis</name>
    <dbReference type="NCBI Taxonomy" id="236753"/>
    <lineage>
        <taxon>Bacteria</taxon>
        <taxon>Bacillati</taxon>
        <taxon>Bacillota</taxon>
        <taxon>Clostridia</taxon>
        <taxon>Eubacteriales</taxon>
        <taxon>Oscillospiraceae</taxon>
        <taxon>Fastidiosipila</taxon>
    </lineage>
</organism>
<keyword evidence="8 9" id="KW-0131">Cell cycle</keyword>
<keyword evidence="5 9" id="KW-0547">Nucleotide-binding</keyword>
<comment type="similarity">
    <text evidence="1 9">Belongs to the ABC transporter superfamily.</text>
</comment>
<dbReference type="EMBL" id="CP027226">
    <property type="protein sequence ID" value="AVM41937.1"/>
    <property type="molecule type" value="Genomic_DNA"/>
</dbReference>
<keyword evidence="6 9" id="KW-0067">ATP-binding</keyword>
<dbReference type="PANTHER" id="PTHR24220:SF470">
    <property type="entry name" value="CELL DIVISION ATP-BINDING PROTEIN FTSE"/>
    <property type="match status" value="1"/>
</dbReference>
<dbReference type="Pfam" id="PF00005">
    <property type="entry name" value="ABC_tran"/>
    <property type="match status" value="1"/>
</dbReference>
<evidence type="ECO:0000313" key="11">
    <source>
        <dbReference type="EMBL" id="AVM41937.1"/>
    </source>
</evidence>
<evidence type="ECO:0000313" key="12">
    <source>
        <dbReference type="Proteomes" id="UP000237947"/>
    </source>
</evidence>
<dbReference type="PROSITE" id="PS50893">
    <property type="entry name" value="ABC_TRANSPORTER_2"/>
    <property type="match status" value="1"/>
</dbReference>
<keyword evidence="4 9" id="KW-0132">Cell division</keyword>
<keyword evidence="12" id="KW-1185">Reference proteome</keyword>
<dbReference type="InterPro" id="IPR003593">
    <property type="entry name" value="AAA+_ATPase"/>
</dbReference>
<comment type="subunit">
    <text evidence="9">Homodimer. Forms a membrane-associated complex with FtsX.</text>
</comment>
<dbReference type="KEGG" id="fsa:C5Q98_01205"/>
<dbReference type="GO" id="GO:0051301">
    <property type="term" value="P:cell division"/>
    <property type="evidence" value="ECO:0007669"/>
    <property type="project" value="UniProtKB-UniRule"/>
</dbReference>
<comment type="subcellular location">
    <subcellularLocation>
        <location evidence="9">Cell membrane</location>
        <topology evidence="9">Peripheral membrane protein</topology>
        <orientation evidence="9">Cytoplasmic side</orientation>
    </subcellularLocation>
</comment>
<evidence type="ECO:0000256" key="2">
    <source>
        <dbReference type="ARBA" id="ARBA00020019"/>
    </source>
</evidence>
<evidence type="ECO:0000256" key="6">
    <source>
        <dbReference type="ARBA" id="ARBA00022840"/>
    </source>
</evidence>
<name>A0A2S0KLQ5_9FIRM</name>
<gene>
    <name evidence="9 11" type="primary">ftsE</name>
    <name evidence="11" type="ORF">C5Q98_01205</name>
</gene>
<protein>
    <recommendedName>
        <fullName evidence="2 9">Cell division ATP-binding protein FtsE</fullName>
    </recommendedName>
</protein>
<dbReference type="GO" id="GO:0005524">
    <property type="term" value="F:ATP binding"/>
    <property type="evidence" value="ECO:0007669"/>
    <property type="project" value="UniProtKB-UniRule"/>
</dbReference>
<reference evidence="12" key="1">
    <citation type="submission" date="2018-02" db="EMBL/GenBank/DDBJ databases">
        <authorList>
            <person name="Holder M.E."/>
            <person name="Ajami N.J."/>
            <person name="Petrosino J.F."/>
        </authorList>
    </citation>
    <scope>NUCLEOTIDE SEQUENCE [LARGE SCALE GENOMIC DNA]</scope>
    <source>
        <strain evidence="12">CCUG 47711</strain>
    </source>
</reference>
<dbReference type="InterPro" id="IPR003439">
    <property type="entry name" value="ABC_transporter-like_ATP-bd"/>
</dbReference>
<dbReference type="PROSITE" id="PS00211">
    <property type="entry name" value="ABC_TRANSPORTER_1"/>
    <property type="match status" value="1"/>
</dbReference>
<dbReference type="Gene3D" id="3.40.50.300">
    <property type="entry name" value="P-loop containing nucleotide triphosphate hydrolases"/>
    <property type="match status" value="1"/>
</dbReference>
<dbReference type="InterPro" id="IPR027417">
    <property type="entry name" value="P-loop_NTPase"/>
</dbReference>
<dbReference type="AlphaFoldDB" id="A0A2S0KLQ5"/>
<keyword evidence="7 9" id="KW-0472">Membrane</keyword>
<evidence type="ECO:0000256" key="9">
    <source>
        <dbReference type="RuleBase" id="RU365094"/>
    </source>
</evidence>
<evidence type="ECO:0000256" key="3">
    <source>
        <dbReference type="ARBA" id="ARBA00022475"/>
    </source>
</evidence>
<dbReference type="InterPro" id="IPR017871">
    <property type="entry name" value="ABC_transporter-like_CS"/>
</dbReference>
<accession>A0A2S0KLQ5</accession>
<dbReference type="InterPro" id="IPR005286">
    <property type="entry name" value="Cell_div_FtsE"/>
</dbReference>
<dbReference type="GO" id="GO:0005886">
    <property type="term" value="C:plasma membrane"/>
    <property type="evidence" value="ECO:0007669"/>
    <property type="project" value="UniProtKB-SubCell"/>
</dbReference>
<evidence type="ECO:0000256" key="8">
    <source>
        <dbReference type="ARBA" id="ARBA00023306"/>
    </source>
</evidence>
<dbReference type="FunFam" id="3.40.50.300:FF:000056">
    <property type="entry name" value="Cell division ATP-binding protein FtsE"/>
    <property type="match status" value="1"/>
</dbReference>
<dbReference type="InterPro" id="IPR015854">
    <property type="entry name" value="ABC_transpr_LolD-like"/>
</dbReference>
<proteinExistence type="inferred from homology"/>
<evidence type="ECO:0000259" key="10">
    <source>
        <dbReference type="PROSITE" id="PS50893"/>
    </source>
</evidence>
<feature type="domain" description="ABC transporter" evidence="10">
    <location>
        <begin position="2"/>
        <end position="224"/>
    </location>
</feature>
<dbReference type="SUPFAM" id="SSF52540">
    <property type="entry name" value="P-loop containing nucleoside triphosphate hydrolases"/>
    <property type="match status" value="1"/>
</dbReference>
<evidence type="ECO:0000256" key="7">
    <source>
        <dbReference type="ARBA" id="ARBA00023136"/>
    </source>
</evidence>
<keyword evidence="3 9" id="KW-1003">Cell membrane</keyword>
<dbReference type="SMART" id="SM00382">
    <property type="entry name" value="AAA"/>
    <property type="match status" value="1"/>
</dbReference>